<feature type="compositionally biased region" description="Acidic residues" evidence="1">
    <location>
        <begin position="232"/>
        <end position="243"/>
    </location>
</feature>
<dbReference type="AlphaFoldDB" id="V8P1I3"/>
<feature type="transmembrane region" description="Helical" evidence="2">
    <location>
        <begin position="93"/>
        <end position="114"/>
    </location>
</feature>
<feature type="compositionally biased region" description="Basic residues" evidence="1">
    <location>
        <begin position="175"/>
        <end position="195"/>
    </location>
</feature>
<dbReference type="GO" id="GO:0004386">
    <property type="term" value="F:helicase activity"/>
    <property type="evidence" value="ECO:0007669"/>
    <property type="project" value="UniProtKB-KW"/>
</dbReference>
<organism evidence="3 4">
    <name type="scientific">Ophiophagus hannah</name>
    <name type="common">King cobra</name>
    <name type="synonym">Naja hannah</name>
    <dbReference type="NCBI Taxonomy" id="8665"/>
    <lineage>
        <taxon>Eukaryota</taxon>
        <taxon>Metazoa</taxon>
        <taxon>Chordata</taxon>
        <taxon>Craniata</taxon>
        <taxon>Vertebrata</taxon>
        <taxon>Euteleostomi</taxon>
        <taxon>Lepidosauria</taxon>
        <taxon>Squamata</taxon>
        <taxon>Bifurcata</taxon>
        <taxon>Unidentata</taxon>
        <taxon>Episquamata</taxon>
        <taxon>Toxicofera</taxon>
        <taxon>Serpentes</taxon>
        <taxon>Colubroidea</taxon>
        <taxon>Elapidae</taxon>
        <taxon>Elapinae</taxon>
        <taxon>Ophiophagus</taxon>
    </lineage>
</organism>
<keyword evidence="3" id="KW-0378">Hydrolase</keyword>
<keyword evidence="3" id="KW-0547">Nucleotide-binding</keyword>
<feature type="compositionally biased region" description="Acidic residues" evidence="1">
    <location>
        <begin position="128"/>
        <end position="137"/>
    </location>
</feature>
<keyword evidence="3" id="KW-0067">ATP-binding</keyword>
<dbReference type="Proteomes" id="UP000018936">
    <property type="component" value="Unassembled WGS sequence"/>
</dbReference>
<keyword evidence="2" id="KW-0472">Membrane</keyword>
<feature type="region of interest" description="Disordered" evidence="1">
    <location>
        <begin position="118"/>
        <end position="245"/>
    </location>
</feature>
<name>V8P1I3_OPHHA</name>
<feature type="compositionally biased region" description="Basic residues" evidence="1">
    <location>
        <begin position="215"/>
        <end position="227"/>
    </location>
</feature>
<evidence type="ECO:0000313" key="4">
    <source>
        <dbReference type="Proteomes" id="UP000018936"/>
    </source>
</evidence>
<evidence type="ECO:0000256" key="2">
    <source>
        <dbReference type="SAM" id="Phobius"/>
    </source>
</evidence>
<feature type="non-terminal residue" evidence="3">
    <location>
        <position position="1"/>
    </location>
</feature>
<evidence type="ECO:0000256" key="1">
    <source>
        <dbReference type="SAM" id="MobiDB-lite"/>
    </source>
</evidence>
<protein>
    <submittedName>
        <fullName evidence="3">DEAD-box ATP-dependent RNA helicase 42</fullName>
    </submittedName>
</protein>
<comment type="caution">
    <text evidence="3">The sequence shown here is derived from an EMBL/GenBank/DDBJ whole genome shotgun (WGS) entry which is preliminary data.</text>
</comment>
<keyword evidence="3" id="KW-0347">Helicase</keyword>
<evidence type="ECO:0000313" key="3">
    <source>
        <dbReference type="EMBL" id="ETE67692.1"/>
    </source>
</evidence>
<keyword evidence="4" id="KW-1185">Reference proteome</keyword>
<gene>
    <name evidence="3" type="primary">RH42</name>
    <name evidence="3" type="ORF">L345_06515</name>
</gene>
<dbReference type="EMBL" id="AZIM01001215">
    <property type="protein sequence ID" value="ETE67692.1"/>
    <property type="molecule type" value="Genomic_DNA"/>
</dbReference>
<proteinExistence type="predicted"/>
<keyword evidence="2" id="KW-1133">Transmembrane helix</keyword>
<feature type="compositionally biased region" description="Basic residues" evidence="1">
    <location>
        <begin position="141"/>
        <end position="159"/>
    </location>
</feature>
<accession>V8P1I3</accession>
<reference evidence="3 4" key="1">
    <citation type="journal article" date="2013" name="Proc. Natl. Acad. Sci. U.S.A.">
        <title>The king cobra genome reveals dynamic gene evolution and adaptation in the snake venom system.</title>
        <authorList>
            <person name="Vonk F.J."/>
            <person name="Casewell N.R."/>
            <person name="Henkel C.V."/>
            <person name="Heimberg A.M."/>
            <person name="Jansen H.J."/>
            <person name="McCleary R.J."/>
            <person name="Kerkkamp H.M."/>
            <person name="Vos R.A."/>
            <person name="Guerreiro I."/>
            <person name="Calvete J.J."/>
            <person name="Wuster W."/>
            <person name="Woods A.E."/>
            <person name="Logan J.M."/>
            <person name="Harrison R.A."/>
            <person name="Castoe T.A."/>
            <person name="de Koning A.P."/>
            <person name="Pollock D.D."/>
            <person name="Yandell M."/>
            <person name="Calderon D."/>
            <person name="Renjifo C."/>
            <person name="Currier R.B."/>
            <person name="Salgado D."/>
            <person name="Pla D."/>
            <person name="Sanz L."/>
            <person name="Hyder A.S."/>
            <person name="Ribeiro J.M."/>
            <person name="Arntzen J.W."/>
            <person name="van den Thillart G.E."/>
            <person name="Boetzer M."/>
            <person name="Pirovano W."/>
            <person name="Dirks R.P."/>
            <person name="Spaink H.P."/>
            <person name="Duboule D."/>
            <person name="McGlinn E."/>
            <person name="Kini R.M."/>
            <person name="Richardson M.K."/>
        </authorList>
    </citation>
    <scope>NUCLEOTIDE SEQUENCE</scope>
    <source>
        <tissue evidence="3">Blood</tissue>
    </source>
</reference>
<keyword evidence="2" id="KW-0812">Transmembrane</keyword>
<sequence>MRNGSKRFQPINPEEMGKVAGTSALPTLQASTPGVNSSSQGVFWHQLNRVSLPADFLSETNSAKVLCLTDTISLINEANGPKPLFHFGPPLRITLWVTLVFHSLTDVPFFYSSIIRRRKRRRRRQGGDEEEEEDEEEESRKKRKRRRGRRRERRGRRGGGKAGGGEEEEQQEERRRKKKKRRKKMRRRGRRRGRAGGRAGARGGEEEEEEEEMRRRKSRRRGGRRRAGGGGGEEEEEEEQEEEWGLKRLHKKTLKEQVWCGGGREREREPFKGGLVRVKSQQADSFSPLFPPLLHPELTPLLCHTEMSSIL</sequence>